<dbReference type="InterPro" id="IPR007712">
    <property type="entry name" value="RelE/ParE_toxin"/>
</dbReference>
<evidence type="ECO:0000313" key="2">
    <source>
        <dbReference type="EMBL" id="KEZ77284.1"/>
    </source>
</evidence>
<keyword evidence="1" id="KW-1277">Toxin-antitoxin system</keyword>
<dbReference type="RefSeq" id="WP_084188820.1">
    <property type="nucleotide sequence ID" value="NZ_APNK01000014.1"/>
</dbReference>
<reference evidence="2 3" key="1">
    <citation type="submission" date="2013-03" db="EMBL/GenBank/DDBJ databases">
        <title>Salinisphaera hydrothermalis C41B8 Genome Sequencing.</title>
        <authorList>
            <person name="Li C."/>
            <person name="Lai Q."/>
            <person name="Shao Z."/>
        </authorList>
    </citation>
    <scope>NUCLEOTIDE SEQUENCE [LARGE SCALE GENOMIC DNA]</scope>
    <source>
        <strain evidence="2 3">C41B8</strain>
    </source>
</reference>
<evidence type="ECO:0000256" key="1">
    <source>
        <dbReference type="ARBA" id="ARBA00022649"/>
    </source>
</evidence>
<name>A0A084IKQ0_SALHC</name>
<dbReference type="InterPro" id="IPR035093">
    <property type="entry name" value="RelE/ParE_toxin_dom_sf"/>
</dbReference>
<dbReference type="OrthoDB" id="9809155at2"/>
<proteinExistence type="predicted"/>
<dbReference type="EMBL" id="APNK01000014">
    <property type="protein sequence ID" value="KEZ77284.1"/>
    <property type="molecule type" value="Genomic_DNA"/>
</dbReference>
<evidence type="ECO:0000313" key="3">
    <source>
        <dbReference type="Proteomes" id="UP000028302"/>
    </source>
</evidence>
<gene>
    <name evidence="2" type="ORF">C41B8_10500</name>
</gene>
<comment type="caution">
    <text evidence="2">The sequence shown here is derived from an EMBL/GenBank/DDBJ whole genome shotgun (WGS) entry which is preliminary data.</text>
</comment>
<accession>A0A084IKQ0</accession>
<dbReference type="AlphaFoldDB" id="A0A084IKQ0"/>
<dbReference type="STRING" id="1304275.C41B8_10500"/>
<sequence length="96" mass="11267">MDIRFYEAAEAELDEAIAYYEHQLPGLGVRYRLAIQAALQRIAQFPEAYPPLSRRTRRCLVNGFPYGVIYRIEERTISIVAIAHLHRRPNYWTSRS</sequence>
<dbReference type="eggNOG" id="COG3668">
    <property type="taxonomic scope" value="Bacteria"/>
</dbReference>
<protein>
    <submittedName>
        <fullName evidence="2">Plasmid stabilization system protein</fullName>
    </submittedName>
</protein>
<dbReference type="Gene3D" id="3.30.2310.20">
    <property type="entry name" value="RelE-like"/>
    <property type="match status" value="1"/>
</dbReference>
<organism evidence="2 3">
    <name type="scientific">Salinisphaera hydrothermalis (strain C41B8)</name>
    <dbReference type="NCBI Taxonomy" id="1304275"/>
    <lineage>
        <taxon>Bacteria</taxon>
        <taxon>Pseudomonadati</taxon>
        <taxon>Pseudomonadota</taxon>
        <taxon>Gammaproteobacteria</taxon>
        <taxon>Salinisphaerales</taxon>
        <taxon>Salinisphaeraceae</taxon>
        <taxon>Salinisphaera</taxon>
    </lineage>
</organism>
<keyword evidence="3" id="KW-1185">Reference proteome</keyword>
<dbReference type="Proteomes" id="UP000028302">
    <property type="component" value="Unassembled WGS sequence"/>
</dbReference>
<dbReference type="Pfam" id="PF05016">
    <property type="entry name" value="ParE_toxin"/>
    <property type="match status" value="1"/>
</dbReference>